<proteinExistence type="predicted"/>
<keyword evidence="1" id="KW-0472">Membrane</keyword>
<feature type="transmembrane region" description="Helical" evidence="1">
    <location>
        <begin position="216"/>
        <end position="243"/>
    </location>
</feature>
<dbReference type="AlphaFoldDB" id="A0A7T7XQ87"/>
<name>A0A7T7XQ87_9SPIR</name>
<dbReference type="InterPro" id="IPR002798">
    <property type="entry name" value="SpoIIM-like"/>
</dbReference>
<feature type="transmembrane region" description="Helical" evidence="1">
    <location>
        <begin position="291"/>
        <end position="313"/>
    </location>
</feature>
<feature type="transmembrane region" description="Helical" evidence="1">
    <location>
        <begin position="102"/>
        <end position="122"/>
    </location>
</feature>
<protein>
    <submittedName>
        <fullName evidence="2">Stage II sporulation protein M</fullName>
    </submittedName>
</protein>
<keyword evidence="3" id="KW-1185">Reference proteome</keyword>
<reference evidence="2" key="1">
    <citation type="submission" date="2021-01" db="EMBL/GenBank/DDBJ databases">
        <title>Description of Breznakiella homolactica.</title>
        <authorList>
            <person name="Song Y."/>
            <person name="Brune A."/>
        </authorList>
    </citation>
    <scope>NUCLEOTIDE SEQUENCE</scope>
    <source>
        <strain evidence="2">RmG30</strain>
    </source>
</reference>
<organism evidence="2 3">
    <name type="scientific">Breznakiella homolactica</name>
    <dbReference type="NCBI Taxonomy" id="2798577"/>
    <lineage>
        <taxon>Bacteria</taxon>
        <taxon>Pseudomonadati</taxon>
        <taxon>Spirochaetota</taxon>
        <taxon>Spirochaetia</taxon>
        <taxon>Spirochaetales</taxon>
        <taxon>Breznakiellaceae</taxon>
        <taxon>Breznakiella</taxon>
    </lineage>
</organism>
<dbReference type="PANTHER" id="PTHR35337">
    <property type="entry name" value="SLR1478 PROTEIN"/>
    <property type="match status" value="1"/>
</dbReference>
<keyword evidence="1" id="KW-0812">Transmembrane</keyword>
<evidence type="ECO:0000313" key="2">
    <source>
        <dbReference type="EMBL" id="QQO10482.1"/>
    </source>
</evidence>
<evidence type="ECO:0000313" key="3">
    <source>
        <dbReference type="Proteomes" id="UP000595917"/>
    </source>
</evidence>
<feature type="transmembrane region" description="Helical" evidence="1">
    <location>
        <begin position="264"/>
        <end position="285"/>
    </location>
</feature>
<dbReference type="RefSeq" id="WP_215627786.1">
    <property type="nucleotide sequence ID" value="NZ_CP067089.2"/>
</dbReference>
<dbReference type="KEGG" id="bhc:JFL75_06085"/>
<feature type="transmembrane region" description="Helical" evidence="1">
    <location>
        <begin position="179"/>
        <end position="204"/>
    </location>
</feature>
<evidence type="ECO:0000256" key="1">
    <source>
        <dbReference type="SAM" id="Phobius"/>
    </source>
</evidence>
<keyword evidence="1" id="KW-1133">Transmembrane helix</keyword>
<gene>
    <name evidence="2" type="ORF">JFL75_06085</name>
</gene>
<accession>A0A7T7XQ87</accession>
<sequence length="321" mass="35859">MTQERFLERRQASWDKIEGIVNGSAKNIRNNAAWFPRAFRELTQDLNTARAHAFDPVIIERLNRLVLEGNQLLYGQHSWSVKGLVDFILRTFPQSIRTHWKGIAAVHLIFYGIMLFTGFLCVRFPEMVYEIMGERQAWNMEQMYDPESDHFLEPRDVSGDADMFGFYIYNNISIAFRSFAGGIIAGVGSLIILAFNAVFLGAAAGHIINSGFAETFFGFIIGHSSFELTAIVLSAFGGLQLGYRLFITQGLTRAASMRRAGKTVIPIISGSAIMLVIAAVIEAFWSSQHQFPMALRLGAGIAGWVLLFLYFILAGRGKSHD</sequence>
<dbReference type="EMBL" id="CP067089">
    <property type="protein sequence ID" value="QQO10482.1"/>
    <property type="molecule type" value="Genomic_DNA"/>
</dbReference>
<dbReference type="PANTHER" id="PTHR35337:SF1">
    <property type="entry name" value="SLR1478 PROTEIN"/>
    <property type="match status" value="1"/>
</dbReference>
<dbReference type="Proteomes" id="UP000595917">
    <property type="component" value="Chromosome"/>
</dbReference>
<dbReference type="Pfam" id="PF01944">
    <property type="entry name" value="SpoIIM"/>
    <property type="match status" value="1"/>
</dbReference>